<name>A0AA87QK44_RHIRH</name>
<dbReference type="Proteomes" id="UP000026941">
    <property type="component" value="Unassembled WGS sequence"/>
</dbReference>
<reference evidence="1 2" key="1">
    <citation type="submission" date="2014-05" db="EMBL/GenBank/DDBJ databases">
        <title>Whole genome shotgun sequence of Rhizobium rhizogenes NBRC 13257.</title>
        <authorList>
            <person name="Katano-Makiyama Y."/>
            <person name="Hosoyama A."/>
            <person name="Hashimoto M."/>
            <person name="Hosoyama Y."/>
            <person name="Noguchi M."/>
            <person name="Tsuchikane K."/>
            <person name="Kimura A."/>
            <person name="Ohji S."/>
            <person name="Ichikawa N."/>
            <person name="Yamazoe A."/>
            <person name="Fujita N."/>
        </authorList>
    </citation>
    <scope>NUCLEOTIDE SEQUENCE [LARGE SCALE GENOMIC DNA]</scope>
    <source>
        <strain evidence="1 2">NBRC 13257</strain>
    </source>
</reference>
<proteinExistence type="predicted"/>
<dbReference type="AlphaFoldDB" id="A0AA87QK44"/>
<comment type="caution">
    <text evidence="1">The sequence shown here is derived from an EMBL/GenBank/DDBJ whole genome shotgun (WGS) entry which is preliminary data.</text>
</comment>
<gene>
    <name evidence="1" type="ORF">RRH01S_18_00160</name>
</gene>
<organism evidence="1 2">
    <name type="scientific">Rhizobium rhizogenes NBRC 13257</name>
    <dbReference type="NCBI Taxonomy" id="1220581"/>
    <lineage>
        <taxon>Bacteria</taxon>
        <taxon>Pseudomonadati</taxon>
        <taxon>Pseudomonadota</taxon>
        <taxon>Alphaproteobacteria</taxon>
        <taxon>Hyphomicrobiales</taxon>
        <taxon>Rhizobiaceae</taxon>
        <taxon>Rhizobium/Agrobacterium group</taxon>
        <taxon>Rhizobium</taxon>
    </lineage>
</organism>
<accession>A0AA87QK44</accession>
<sequence>MKTQTLEMKGSGKRWRASGPWFKHLDKEMEMNKTVNSTGGDRKPAAKGTRTDKEILDDLDGMSADVSQLRRAALVLDEYTNDMFRNSKDLRPNAMFSYGLNQDQVDGITYMADHVRYLALALEQAIDRAFGLDVRS</sequence>
<evidence type="ECO:0000313" key="1">
    <source>
        <dbReference type="EMBL" id="GAJ96173.1"/>
    </source>
</evidence>
<evidence type="ECO:0000313" key="2">
    <source>
        <dbReference type="Proteomes" id="UP000026941"/>
    </source>
</evidence>
<protein>
    <submittedName>
        <fullName evidence="1">Uncharacterized protein</fullName>
    </submittedName>
</protein>
<dbReference type="EMBL" id="BAYX01000018">
    <property type="protein sequence ID" value="GAJ96173.1"/>
    <property type="molecule type" value="Genomic_DNA"/>
</dbReference>
<dbReference type="RefSeq" id="WP_131597895.1">
    <property type="nucleotide sequence ID" value="NZ_BAYX01000018.1"/>
</dbReference>